<dbReference type="PANTHER" id="PTHR47966">
    <property type="entry name" value="BETA-SITE APP-CLEAVING ENZYME, ISOFORM A-RELATED"/>
    <property type="match status" value="1"/>
</dbReference>
<dbReference type="PROSITE" id="PS51767">
    <property type="entry name" value="PEPTIDASE_A1"/>
    <property type="match status" value="1"/>
</dbReference>
<protein>
    <submittedName>
        <fullName evidence="3">Pepsin-like aspartyl protease</fullName>
    </submittedName>
</protein>
<dbReference type="InterPro" id="IPR021109">
    <property type="entry name" value="Peptidase_aspartic_dom_sf"/>
</dbReference>
<evidence type="ECO:0000313" key="3">
    <source>
        <dbReference type="EMBL" id="MDY0745294.1"/>
    </source>
</evidence>
<name>A0ABU5DG78_9BURK</name>
<gene>
    <name evidence="3" type="ORF">SNE35_12300</name>
</gene>
<dbReference type="RefSeq" id="WP_320423204.1">
    <property type="nucleotide sequence ID" value="NZ_JAXCLA010000004.1"/>
</dbReference>
<dbReference type="Pfam" id="PF00026">
    <property type="entry name" value="Asp"/>
    <property type="match status" value="1"/>
</dbReference>
<dbReference type="Gene3D" id="2.40.70.10">
    <property type="entry name" value="Acid Proteases"/>
    <property type="match status" value="1"/>
</dbReference>
<dbReference type="Proteomes" id="UP001285263">
    <property type="component" value="Unassembled WGS sequence"/>
</dbReference>
<evidence type="ECO:0000256" key="1">
    <source>
        <dbReference type="ARBA" id="ARBA00007447"/>
    </source>
</evidence>
<dbReference type="PANTHER" id="PTHR47966:SF51">
    <property type="entry name" value="BETA-SITE APP-CLEAVING ENZYME, ISOFORM A-RELATED"/>
    <property type="match status" value="1"/>
</dbReference>
<evidence type="ECO:0000259" key="2">
    <source>
        <dbReference type="PROSITE" id="PS51767"/>
    </source>
</evidence>
<sequence length="374" mass="40781">MIVDELPQRTLLRPGLRLPAFKGPFQDNGASPWYSPVRVGNGPAAPILKLNVDTGARFNWLTSTACDTRACTMPQRRRFDPAASSSFVAGAGEPLRIDFGHWGEMLATRGSDFLSLGTLPPQRAGFYCTTHYDGTQFCELNWDGGLGVPNGLSPDPHSTHIVETLLNAGVLTPERAMVSFLMDPASGTGVVEFGGYDMQAVDEDSAIELPFVPYATGLDYIWTTPLRSWKVGPVEVARGQLFCHDTGSSHFKGDPVLLMQAMHQLELQRGRTGRYPLLELDIGRHRDDGRPARLVLGADQYVTEIEAGQGRGRTTANLNPLAGYDGLLLVGSILLDHVCAVYRFQVSGAPGRYRVAPGTTWMFNKRGGPQVIRP</sequence>
<feature type="domain" description="Peptidase A1" evidence="2">
    <location>
        <begin position="33"/>
        <end position="356"/>
    </location>
</feature>
<dbReference type="InterPro" id="IPR001461">
    <property type="entry name" value="Aspartic_peptidase_A1"/>
</dbReference>
<comment type="similarity">
    <text evidence="1">Belongs to the peptidase A1 family.</text>
</comment>
<dbReference type="InterPro" id="IPR033121">
    <property type="entry name" value="PEPTIDASE_A1"/>
</dbReference>
<organism evidence="3 4">
    <name type="scientific">Roseateles agri</name>
    <dbReference type="NCBI Taxonomy" id="3098619"/>
    <lineage>
        <taxon>Bacteria</taxon>
        <taxon>Pseudomonadati</taxon>
        <taxon>Pseudomonadota</taxon>
        <taxon>Betaproteobacteria</taxon>
        <taxon>Burkholderiales</taxon>
        <taxon>Sphaerotilaceae</taxon>
        <taxon>Roseateles</taxon>
    </lineage>
</organism>
<accession>A0ABU5DG78</accession>
<dbReference type="EMBL" id="JAXCLA010000004">
    <property type="protein sequence ID" value="MDY0745294.1"/>
    <property type="molecule type" value="Genomic_DNA"/>
</dbReference>
<keyword evidence="4" id="KW-1185">Reference proteome</keyword>
<reference evidence="3 4" key="1">
    <citation type="submission" date="2023-11" db="EMBL/GenBank/DDBJ databases">
        <title>Paucibacter sp. nov., isolated from fresh soil in Korea.</title>
        <authorList>
            <person name="Le N.T.T."/>
        </authorList>
    </citation>
    <scope>NUCLEOTIDE SEQUENCE [LARGE SCALE GENOMIC DNA]</scope>
    <source>
        <strain evidence="3 4">R3-3</strain>
    </source>
</reference>
<dbReference type="SUPFAM" id="SSF50630">
    <property type="entry name" value="Acid proteases"/>
    <property type="match status" value="1"/>
</dbReference>
<comment type="caution">
    <text evidence="3">The sequence shown here is derived from an EMBL/GenBank/DDBJ whole genome shotgun (WGS) entry which is preliminary data.</text>
</comment>
<evidence type="ECO:0000313" key="4">
    <source>
        <dbReference type="Proteomes" id="UP001285263"/>
    </source>
</evidence>
<proteinExistence type="inferred from homology"/>